<reference evidence="1 2" key="1">
    <citation type="submission" date="2014-06" db="EMBL/GenBank/DDBJ databases">
        <title>Draft genome sequence of Bacillus gaemokensis JCM 15801 (MCCC 1A00707).</title>
        <authorList>
            <person name="Lai Q."/>
            <person name="Liu Y."/>
            <person name="Shao Z."/>
        </authorList>
    </citation>
    <scope>NUCLEOTIDE SEQUENCE [LARGE SCALE GENOMIC DNA]</scope>
    <source>
        <strain evidence="1 2">JCM 15801</strain>
    </source>
</reference>
<accession>A0A073K5A8</accession>
<dbReference type="AlphaFoldDB" id="A0A073K5A8"/>
<dbReference type="Proteomes" id="UP000027778">
    <property type="component" value="Unassembled WGS sequence"/>
</dbReference>
<protein>
    <submittedName>
        <fullName evidence="1">Uncharacterized protein</fullName>
    </submittedName>
</protein>
<dbReference type="EMBL" id="JOTM01000060">
    <property type="protein sequence ID" value="KEK21746.1"/>
    <property type="molecule type" value="Genomic_DNA"/>
</dbReference>
<proteinExistence type="predicted"/>
<evidence type="ECO:0000313" key="2">
    <source>
        <dbReference type="Proteomes" id="UP000027778"/>
    </source>
</evidence>
<name>A0A073K5A8_9BACI</name>
<gene>
    <name evidence="1" type="ORF">BAGA_26115</name>
</gene>
<sequence length="65" mass="7875">MIQEVKVNFYPLVYFQSIDFISRIQLQLFLAKLKTKVYIQKLMDKEIKTPVIKKEKARFMLAFFI</sequence>
<keyword evidence="2" id="KW-1185">Reference proteome</keyword>
<organism evidence="1 2">
    <name type="scientific">Bacillus gaemokensis</name>
    <dbReference type="NCBI Taxonomy" id="574375"/>
    <lineage>
        <taxon>Bacteria</taxon>
        <taxon>Bacillati</taxon>
        <taxon>Bacillota</taxon>
        <taxon>Bacilli</taxon>
        <taxon>Bacillales</taxon>
        <taxon>Bacillaceae</taxon>
        <taxon>Bacillus</taxon>
        <taxon>Bacillus cereus group</taxon>
    </lineage>
</organism>
<evidence type="ECO:0000313" key="1">
    <source>
        <dbReference type="EMBL" id="KEK21746.1"/>
    </source>
</evidence>
<comment type="caution">
    <text evidence="1">The sequence shown here is derived from an EMBL/GenBank/DDBJ whole genome shotgun (WGS) entry which is preliminary data.</text>
</comment>